<evidence type="ECO:0000259" key="2">
    <source>
        <dbReference type="Pfam" id="PF02036"/>
    </source>
</evidence>
<evidence type="ECO:0000256" key="1">
    <source>
        <dbReference type="ARBA" id="ARBA00022679"/>
    </source>
</evidence>
<sequence>MDHFDANDAGNPVFILSLKRSGSTLLRNVVDSHPAVFASVFAIGPLCEALNSTHYLALARSAGGGSEPERRALALDKTRAAVTGLMDEYAKADQARLWCDKSLVNLPHLPLIDRVFPNAKYICLYRHCLDFVHSYLSMSRLGFLPEICGHVQKSPHNVVAAIAEYWVERNSAIQAFERAHPGRCFRVNYESLASRPGETLTALFGFLGLEWDDSLLEKTFGQPAGGFAEGDIKFHFSKKIHTASIGGGASLPVETIPAPLRARIDALLDDLGYSAQRLPEETDGAETAPQRGAVAGVLEGFRAAIDQRGDYAKAIGGTCRLVVNGREPGEWTIDLTQAKPVIEPGGRAADCVISLAADTLIELAAGQRSVVDAFENGAIGIAGNVSLATSFGKLLLG</sequence>
<dbReference type="KEGG" id="moz:MoryE10_17500"/>
<protein>
    <recommendedName>
        <fullName evidence="2">SCP2 domain-containing protein</fullName>
    </recommendedName>
</protein>
<accession>A0A8D5AJT8</accession>
<dbReference type="AlphaFoldDB" id="A0A8D5AJT8"/>
<proteinExistence type="predicted"/>
<dbReference type="RefSeq" id="WP_221048847.1">
    <property type="nucleotide sequence ID" value="NZ_AP019782.1"/>
</dbReference>
<dbReference type="GO" id="GO:0008476">
    <property type="term" value="F:protein-tyrosine sulfotransferase activity"/>
    <property type="evidence" value="ECO:0007669"/>
    <property type="project" value="InterPro"/>
</dbReference>
<keyword evidence="1" id="KW-0808">Transferase</keyword>
<dbReference type="GO" id="GO:0005737">
    <property type="term" value="C:cytoplasm"/>
    <property type="evidence" value="ECO:0007669"/>
    <property type="project" value="UniProtKB-ARBA"/>
</dbReference>
<dbReference type="Pfam" id="PF13469">
    <property type="entry name" value="Sulfotransfer_3"/>
    <property type="match status" value="1"/>
</dbReference>
<dbReference type="GO" id="GO:0012505">
    <property type="term" value="C:endomembrane system"/>
    <property type="evidence" value="ECO:0007669"/>
    <property type="project" value="UniProtKB-ARBA"/>
</dbReference>
<gene>
    <name evidence="3" type="ORF">MoryE10_17500</name>
</gene>
<dbReference type="InterPro" id="IPR003033">
    <property type="entry name" value="SCP2_sterol-bd_dom"/>
</dbReference>
<dbReference type="InterPro" id="IPR026634">
    <property type="entry name" value="TPST-like"/>
</dbReference>
<dbReference type="PANTHER" id="PTHR12788">
    <property type="entry name" value="PROTEIN-TYROSINE SULFOTRANSFERASE 2"/>
    <property type="match status" value="1"/>
</dbReference>
<feature type="domain" description="SCP2" evidence="2">
    <location>
        <begin position="307"/>
        <end position="395"/>
    </location>
</feature>
<keyword evidence="4" id="KW-1185">Reference proteome</keyword>
<organism evidence="3 4">
    <name type="scientific">Methylogaea oryzae</name>
    <dbReference type="NCBI Taxonomy" id="1295382"/>
    <lineage>
        <taxon>Bacteria</taxon>
        <taxon>Pseudomonadati</taxon>
        <taxon>Pseudomonadota</taxon>
        <taxon>Gammaproteobacteria</taxon>
        <taxon>Methylococcales</taxon>
        <taxon>Methylococcaceae</taxon>
        <taxon>Methylogaea</taxon>
    </lineage>
</organism>
<dbReference type="Proteomes" id="UP000824988">
    <property type="component" value="Chromosome"/>
</dbReference>
<dbReference type="EMBL" id="AP019782">
    <property type="protein sequence ID" value="BBL71144.1"/>
    <property type="molecule type" value="Genomic_DNA"/>
</dbReference>
<dbReference type="PANTHER" id="PTHR12788:SF10">
    <property type="entry name" value="PROTEIN-TYROSINE SULFOTRANSFERASE"/>
    <property type="match status" value="1"/>
</dbReference>
<evidence type="ECO:0000313" key="4">
    <source>
        <dbReference type="Proteomes" id="UP000824988"/>
    </source>
</evidence>
<reference evidence="3" key="1">
    <citation type="submission" date="2019-06" db="EMBL/GenBank/DDBJ databases">
        <title>Complete genome sequence of Methylogaea oryzae strain JCM16910.</title>
        <authorList>
            <person name="Asakawa S."/>
        </authorList>
    </citation>
    <scope>NUCLEOTIDE SEQUENCE</scope>
    <source>
        <strain evidence="3">E10</strain>
    </source>
</reference>
<evidence type="ECO:0000313" key="3">
    <source>
        <dbReference type="EMBL" id="BBL71144.1"/>
    </source>
</evidence>
<dbReference type="Pfam" id="PF02036">
    <property type="entry name" value="SCP2"/>
    <property type="match status" value="1"/>
</dbReference>
<name>A0A8D5AJT8_9GAMM</name>